<gene>
    <name evidence="2" type="ORF">M8A51_15810</name>
</gene>
<dbReference type="EMBL" id="JAMKFE010000009">
    <property type="protein sequence ID" value="MCM5680991.1"/>
    <property type="molecule type" value="Genomic_DNA"/>
</dbReference>
<organism evidence="2 3">
    <name type="scientific">Caldimonas mangrovi</name>
    <dbReference type="NCBI Taxonomy" id="2944811"/>
    <lineage>
        <taxon>Bacteria</taxon>
        <taxon>Pseudomonadati</taxon>
        <taxon>Pseudomonadota</taxon>
        <taxon>Betaproteobacteria</taxon>
        <taxon>Burkholderiales</taxon>
        <taxon>Sphaerotilaceae</taxon>
        <taxon>Caldimonas</taxon>
    </lineage>
</organism>
<reference evidence="2" key="1">
    <citation type="submission" date="2022-05" db="EMBL/GenBank/DDBJ databases">
        <title>Schlegelella sp. nov., isolated from mangrove soil.</title>
        <authorList>
            <person name="Liu Y."/>
            <person name="Ge X."/>
            <person name="Liu W."/>
        </authorList>
    </citation>
    <scope>NUCLEOTIDE SEQUENCE</scope>
    <source>
        <strain evidence="2">S2-27</strain>
    </source>
</reference>
<dbReference type="RefSeq" id="WP_251779441.1">
    <property type="nucleotide sequence ID" value="NZ_JAMKFE010000009.1"/>
</dbReference>
<accession>A0ABT0YQI0</accession>
<comment type="caution">
    <text evidence="2">The sequence shown here is derived from an EMBL/GenBank/DDBJ whole genome shotgun (WGS) entry which is preliminary data.</text>
</comment>
<feature type="compositionally biased region" description="Gly residues" evidence="1">
    <location>
        <begin position="39"/>
        <end position="54"/>
    </location>
</feature>
<keyword evidence="3" id="KW-1185">Reference proteome</keyword>
<name>A0ABT0YQI0_9BURK</name>
<feature type="region of interest" description="Disordered" evidence="1">
    <location>
        <begin position="39"/>
        <end position="78"/>
    </location>
</feature>
<dbReference type="Proteomes" id="UP001165541">
    <property type="component" value="Unassembled WGS sequence"/>
</dbReference>
<sequence>MVFCTLGVTACAGARVGMSVPIGFGGVGVSVSSDGRVGGSVGVGRGGTGVGVGGTMSLPRNDKDPGRQPPAAPLDTSP</sequence>
<evidence type="ECO:0000313" key="2">
    <source>
        <dbReference type="EMBL" id="MCM5680991.1"/>
    </source>
</evidence>
<evidence type="ECO:0000313" key="3">
    <source>
        <dbReference type="Proteomes" id="UP001165541"/>
    </source>
</evidence>
<evidence type="ECO:0000256" key="1">
    <source>
        <dbReference type="SAM" id="MobiDB-lite"/>
    </source>
</evidence>
<protein>
    <submittedName>
        <fullName evidence="2">Uncharacterized protein</fullName>
    </submittedName>
</protein>
<proteinExistence type="predicted"/>